<dbReference type="InterPro" id="IPR000551">
    <property type="entry name" value="MerR-type_HTH_dom"/>
</dbReference>
<feature type="coiled-coil region" evidence="2">
    <location>
        <begin position="120"/>
        <end position="147"/>
    </location>
</feature>
<dbReference type="AlphaFoldDB" id="A0A1T4YMT1"/>
<dbReference type="SUPFAM" id="SSF46955">
    <property type="entry name" value="Putative DNA-binding domain"/>
    <property type="match status" value="1"/>
</dbReference>
<dbReference type="PRINTS" id="PR00040">
    <property type="entry name" value="HTHMERR"/>
</dbReference>
<name>A0A1T4YMT1_9MICO</name>
<dbReference type="PROSITE" id="PS00552">
    <property type="entry name" value="HTH_MERR_1"/>
    <property type="match status" value="1"/>
</dbReference>
<feature type="domain" description="HTH merR-type" evidence="3">
    <location>
        <begin position="40"/>
        <end position="108"/>
    </location>
</feature>
<evidence type="ECO:0000313" key="4">
    <source>
        <dbReference type="EMBL" id="KJC62914.1"/>
    </source>
</evidence>
<dbReference type="PROSITE" id="PS50937">
    <property type="entry name" value="HTH_MERR_2"/>
    <property type="match status" value="1"/>
</dbReference>
<reference evidence="7" key="4">
    <citation type="submission" date="2017-02" db="EMBL/GenBank/DDBJ databases">
        <authorList>
            <person name="Varghese N."/>
            <person name="Submissions S."/>
        </authorList>
    </citation>
    <scope>NUCLEOTIDE SEQUENCE [LARGE SCALE GENOMIC DNA]</scope>
    <source>
        <strain evidence="7">VKM Ac-2052</strain>
    </source>
</reference>
<dbReference type="PANTHER" id="PTHR30204">
    <property type="entry name" value="REDOX-CYCLING DRUG-SENSING TRANSCRIPTIONAL ACTIVATOR SOXR"/>
    <property type="match status" value="1"/>
</dbReference>
<dbReference type="EMBL" id="JYFC01000011">
    <property type="protein sequence ID" value="KJC62914.1"/>
    <property type="molecule type" value="Genomic_DNA"/>
</dbReference>
<sequence length="158" mass="17840">MTTASLIARLLEEHSAVDHATVEALRELLDDSTIEAEMPLIGVADAAALVGLSAHTLRYYESEGLVRPQRDGAGHRVYGAADLRRLVFLTRMRVSGMVMLDLKRYIALVEQGEHTTSERREMMLDQRERIRRQLRELTLALETTEYKIQSYNGAPATE</sequence>
<evidence type="ECO:0000313" key="7">
    <source>
        <dbReference type="Proteomes" id="UP000189735"/>
    </source>
</evidence>
<protein>
    <submittedName>
        <fullName evidence="4">MerR family transcriptional regulator</fullName>
    </submittedName>
    <submittedName>
        <fullName evidence="5">Transcriptional regulator, MerR family</fullName>
    </submittedName>
</protein>
<keyword evidence="6" id="KW-1185">Reference proteome</keyword>
<dbReference type="Proteomes" id="UP000189735">
    <property type="component" value="Unassembled WGS sequence"/>
</dbReference>
<gene>
    <name evidence="5" type="ORF">SAMN06295879_3648</name>
    <name evidence="4" type="ORF">TZ00_18065</name>
</gene>
<keyword evidence="1" id="KW-0238">DNA-binding</keyword>
<dbReference type="GO" id="GO:0003700">
    <property type="term" value="F:DNA-binding transcription factor activity"/>
    <property type="evidence" value="ECO:0007669"/>
    <property type="project" value="InterPro"/>
</dbReference>
<dbReference type="PANTHER" id="PTHR30204:SF98">
    <property type="entry name" value="HTH-TYPE TRANSCRIPTIONAL REGULATOR ADHR"/>
    <property type="match status" value="1"/>
</dbReference>
<evidence type="ECO:0000313" key="6">
    <source>
        <dbReference type="Proteomes" id="UP000032503"/>
    </source>
</evidence>
<evidence type="ECO:0000313" key="5">
    <source>
        <dbReference type="EMBL" id="SKB03072.1"/>
    </source>
</evidence>
<evidence type="ECO:0000256" key="2">
    <source>
        <dbReference type="SAM" id="Coils"/>
    </source>
</evidence>
<dbReference type="InterPro" id="IPR009061">
    <property type="entry name" value="DNA-bd_dom_put_sf"/>
</dbReference>
<dbReference type="SMART" id="SM00422">
    <property type="entry name" value="HTH_MERR"/>
    <property type="match status" value="1"/>
</dbReference>
<dbReference type="Proteomes" id="UP000032503">
    <property type="component" value="Unassembled WGS sequence"/>
</dbReference>
<evidence type="ECO:0000259" key="3">
    <source>
        <dbReference type="PROSITE" id="PS50937"/>
    </source>
</evidence>
<dbReference type="InterPro" id="IPR047057">
    <property type="entry name" value="MerR_fam"/>
</dbReference>
<dbReference type="GO" id="GO:0003677">
    <property type="term" value="F:DNA binding"/>
    <property type="evidence" value="ECO:0007669"/>
    <property type="project" value="UniProtKB-KW"/>
</dbReference>
<evidence type="ECO:0000256" key="1">
    <source>
        <dbReference type="ARBA" id="ARBA00023125"/>
    </source>
</evidence>
<accession>A0A1T4YMT1</accession>
<dbReference type="CDD" id="cd01109">
    <property type="entry name" value="HTH_YyaN"/>
    <property type="match status" value="1"/>
</dbReference>
<reference evidence="5" key="3">
    <citation type="submission" date="2017-02" db="EMBL/GenBank/DDBJ databases">
        <authorList>
            <person name="Peterson S.W."/>
        </authorList>
    </citation>
    <scope>NUCLEOTIDE SEQUENCE [LARGE SCALE GENOMIC DNA]</scope>
    <source>
        <strain evidence="5">VKM Ac-2052</strain>
    </source>
</reference>
<dbReference type="Gene3D" id="1.10.1660.10">
    <property type="match status" value="1"/>
</dbReference>
<dbReference type="RefSeq" id="WP_044443852.1">
    <property type="nucleotide sequence ID" value="NZ_FUYG01000014.1"/>
</dbReference>
<reference evidence="4 6" key="1">
    <citation type="journal article" date="2001" name="Int. J. Syst. Evol. Microbiol.">
        <title>Agreia bicolorata gen. nov., sp. nov., to accommodate actinobacteria isolated from narrow reed grass infected by the nematode Heteroanguina graminophila.</title>
        <authorList>
            <person name="Evtushenko L.I."/>
            <person name="Dorofeeva L.V."/>
            <person name="Dobrovolskaya T.G."/>
            <person name="Streshinskaya G.M."/>
            <person name="Subbotin S.A."/>
            <person name="Tiedje J.M."/>
        </authorList>
    </citation>
    <scope>NUCLEOTIDE SEQUENCE [LARGE SCALE GENOMIC DNA]</scope>
    <source>
        <strain evidence="4 6">VKM Ac-1804</strain>
    </source>
</reference>
<keyword evidence="2" id="KW-0175">Coiled coil</keyword>
<dbReference type="EMBL" id="FUYG01000014">
    <property type="protein sequence ID" value="SKB03072.1"/>
    <property type="molecule type" value="Genomic_DNA"/>
</dbReference>
<reference evidence="4" key="2">
    <citation type="submission" date="2015-02" db="EMBL/GenBank/DDBJ databases">
        <authorList>
            <person name="Vasilyev I.Y."/>
            <person name="Siniagina M.N."/>
            <person name="Malanin S.Y."/>
            <person name="Boulygina E.A."/>
            <person name="Grygoryeva T.V."/>
            <person name="Yarullina D.R."/>
            <person name="Ilinskaya O.N."/>
        </authorList>
    </citation>
    <scope>NUCLEOTIDE SEQUENCE</scope>
    <source>
        <strain evidence="4">VKM Ac-1804</strain>
    </source>
</reference>
<proteinExistence type="predicted"/>
<organism evidence="5 7">
    <name type="scientific">Agreia bicolorata</name>
    <dbReference type="NCBI Taxonomy" id="110935"/>
    <lineage>
        <taxon>Bacteria</taxon>
        <taxon>Bacillati</taxon>
        <taxon>Actinomycetota</taxon>
        <taxon>Actinomycetes</taxon>
        <taxon>Micrococcales</taxon>
        <taxon>Microbacteriaceae</taxon>
        <taxon>Agreia</taxon>
    </lineage>
</organism>
<dbReference type="Pfam" id="PF13411">
    <property type="entry name" value="MerR_1"/>
    <property type="match status" value="1"/>
</dbReference>